<dbReference type="PROSITE" id="PS50181">
    <property type="entry name" value="FBOX"/>
    <property type="match status" value="1"/>
</dbReference>
<dbReference type="CDD" id="cd09917">
    <property type="entry name" value="F-box_SF"/>
    <property type="match status" value="1"/>
</dbReference>
<dbReference type="OrthoDB" id="4454461at2759"/>
<sequence>MSTKSTPNMTRTSSLSGILRRHINTLTSLLSPKSTQPTPSPAIFNLPEHLIRNIFNLLPPIDQIRLSLTCKLYLATFPSPLKHPDFHFPHLLQIMNPDICTNNPSLPRNQLLIHLETPRWKFCTACLKLHPRRSFPRSSLSLPPLERRCMAYAGIADLCPCISLTFHNPTLVHEFCVADNAVVKATLQMTLSINANANTNDSTLLLQSRYKIHVHPPRLPLIRAPIFVCAHTDLLLLSGAGEDSTDCCVCATHIEVSAAESRRNHVVVDVT</sequence>
<dbReference type="VEuPathDB" id="FungiDB:BO78DRAFT_428298"/>
<gene>
    <name evidence="2" type="ORF">BO78DRAFT_428298</name>
</gene>
<dbReference type="Pfam" id="PF00646">
    <property type="entry name" value="F-box"/>
    <property type="match status" value="1"/>
</dbReference>
<organism evidence="2 3">
    <name type="scientific">Aspergillus sclerotiicarbonarius (strain CBS 121057 / IBT 28362)</name>
    <dbReference type="NCBI Taxonomy" id="1448318"/>
    <lineage>
        <taxon>Eukaryota</taxon>
        <taxon>Fungi</taxon>
        <taxon>Dikarya</taxon>
        <taxon>Ascomycota</taxon>
        <taxon>Pezizomycotina</taxon>
        <taxon>Eurotiomycetes</taxon>
        <taxon>Eurotiomycetidae</taxon>
        <taxon>Eurotiales</taxon>
        <taxon>Aspergillaceae</taxon>
        <taxon>Aspergillus</taxon>
        <taxon>Aspergillus subgen. Circumdati</taxon>
    </lineage>
</organism>
<proteinExistence type="predicted"/>
<dbReference type="Proteomes" id="UP000248423">
    <property type="component" value="Unassembled WGS sequence"/>
</dbReference>
<name>A0A319EZY1_ASPSB</name>
<evidence type="ECO:0000313" key="3">
    <source>
        <dbReference type="Proteomes" id="UP000248423"/>
    </source>
</evidence>
<evidence type="ECO:0000259" key="1">
    <source>
        <dbReference type="PROSITE" id="PS50181"/>
    </source>
</evidence>
<dbReference type="EMBL" id="KZ826336">
    <property type="protein sequence ID" value="PYI08189.1"/>
    <property type="molecule type" value="Genomic_DNA"/>
</dbReference>
<feature type="domain" description="F-box" evidence="1">
    <location>
        <begin position="40"/>
        <end position="91"/>
    </location>
</feature>
<dbReference type="SUPFAM" id="SSF81383">
    <property type="entry name" value="F-box domain"/>
    <property type="match status" value="1"/>
</dbReference>
<dbReference type="InterPro" id="IPR001810">
    <property type="entry name" value="F-box_dom"/>
</dbReference>
<evidence type="ECO:0000313" key="2">
    <source>
        <dbReference type="EMBL" id="PYI08189.1"/>
    </source>
</evidence>
<reference evidence="2 3" key="1">
    <citation type="submission" date="2018-02" db="EMBL/GenBank/DDBJ databases">
        <title>The genomes of Aspergillus section Nigri reveals drivers in fungal speciation.</title>
        <authorList>
            <consortium name="DOE Joint Genome Institute"/>
            <person name="Vesth T.C."/>
            <person name="Nybo J."/>
            <person name="Theobald S."/>
            <person name="Brandl J."/>
            <person name="Frisvad J.C."/>
            <person name="Nielsen K.F."/>
            <person name="Lyhne E.K."/>
            <person name="Kogle M.E."/>
            <person name="Kuo A."/>
            <person name="Riley R."/>
            <person name="Clum A."/>
            <person name="Nolan M."/>
            <person name="Lipzen A."/>
            <person name="Salamov A."/>
            <person name="Henrissat B."/>
            <person name="Wiebenga A."/>
            <person name="De vries R.P."/>
            <person name="Grigoriev I.V."/>
            <person name="Mortensen U.H."/>
            <person name="Andersen M.R."/>
            <person name="Baker S.E."/>
        </authorList>
    </citation>
    <scope>NUCLEOTIDE SEQUENCE [LARGE SCALE GENOMIC DNA]</scope>
    <source>
        <strain evidence="2 3">CBS 121057</strain>
    </source>
</reference>
<dbReference type="InterPro" id="IPR036047">
    <property type="entry name" value="F-box-like_dom_sf"/>
</dbReference>
<dbReference type="AlphaFoldDB" id="A0A319EZY1"/>
<accession>A0A319EZY1</accession>
<protein>
    <recommendedName>
        <fullName evidence="1">F-box domain-containing protein</fullName>
    </recommendedName>
</protein>
<keyword evidence="3" id="KW-1185">Reference proteome</keyword>